<gene>
    <name evidence="2" type="ORF">ENJ40_00955</name>
</gene>
<organism evidence="2">
    <name type="scientific">Thermosulfurimonas dismutans</name>
    <dbReference type="NCBI Taxonomy" id="999894"/>
    <lineage>
        <taxon>Bacteria</taxon>
        <taxon>Pseudomonadati</taxon>
        <taxon>Thermodesulfobacteriota</taxon>
        <taxon>Thermodesulfobacteria</taxon>
        <taxon>Thermodesulfobacteriales</taxon>
        <taxon>Thermodesulfobacteriaceae</taxon>
        <taxon>Thermosulfurimonas</taxon>
    </lineage>
</organism>
<keyword evidence="1" id="KW-1133">Transmembrane helix</keyword>
<keyword evidence="1" id="KW-0812">Transmembrane</keyword>
<dbReference type="EMBL" id="DRMH01000012">
    <property type="protein sequence ID" value="HFC97013.1"/>
    <property type="molecule type" value="Genomic_DNA"/>
</dbReference>
<comment type="caution">
    <text evidence="2">The sequence shown here is derived from an EMBL/GenBank/DDBJ whole genome shotgun (WGS) entry which is preliminary data.</text>
</comment>
<dbReference type="Proteomes" id="UP000886043">
    <property type="component" value="Unassembled WGS sequence"/>
</dbReference>
<feature type="transmembrane region" description="Helical" evidence="1">
    <location>
        <begin position="378"/>
        <end position="396"/>
    </location>
</feature>
<feature type="transmembrane region" description="Helical" evidence="1">
    <location>
        <begin position="264"/>
        <end position="282"/>
    </location>
</feature>
<evidence type="ECO:0000313" key="2">
    <source>
        <dbReference type="EMBL" id="HFC97013.1"/>
    </source>
</evidence>
<keyword evidence="1" id="KW-0472">Membrane</keyword>
<sequence>MEPLALYLQHLRDVSGLPFYPWLFDFLLVLTFTLHILAVNLVLGGTLVLLWGRLFGGSYGRRLSRSLSRALPITLSWVIVLAVAPLLFIQVLYDPFWYFSNVISAWWALAFLALIALSFSLLYLYYLRGGYEGAGNPLWPLVAFISLLLVAVIIHALSLQALHPEKWPEWAAKGGTEYQSGGKLFALSLPRLLHFLLASMATTGIFLLFYARYFRPRADYDPNYLSWAARTGARLALIFSLLQAAVGIWWLLSLPAEFRFYTHPLFLLGAGFGLLFILYLLLVRHNPEPHAGRIGALLAATVFFMSYTREALRMKYLSRAGYSFASYPVHPSWSSTALFLLTFLMGLVILGYVGLVVYRAGRGQKEVGAHGWGRLSVLLSWLWIVVMVIIGLALSFKNGALP</sequence>
<proteinExistence type="predicted"/>
<feature type="transmembrane region" description="Helical" evidence="1">
    <location>
        <begin position="20"/>
        <end position="50"/>
    </location>
</feature>
<feature type="transmembrane region" description="Helical" evidence="1">
    <location>
        <begin position="192"/>
        <end position="211"/>
    </location>
</feature>
<reference evidence="2" key="1">
    <citation type="journal article" date="2020" name="mSystems">
        <title>Genome- and Community-Level Interaction Insights into Carbon Utilization and Element Cycling Functions of Hydrothermarchaeota in Hydrothermal Sediment.</title>
        <authorList>
            <person name="Zhou Z."/>
            <person name="Liu Y."/>
            <person name="Xu W."/>
            <person name="Pan J."/>
            <person name="Luo Z.H."/>
            <person name="Li M."/>
        </authorList>
    </citation>
    <scope>NUCLEOTIDE SEQUENCE [LARGE SCALE GENOMIC DNA]</scope>
    <source>
        <strain evidence="2">HyVt-483</strain>
    </source>
</reference>
<dbReference type="AlphaFoldDB" id="A0A7C3CS59"/>
<feature type="transmembrane region" description="Helical" evidence="1">
    <location>
        <begin position="138"/>
        <end position="158"/>
    </location>
</feature>
<feature type="transmembrane region" description="Helical" evidence="1">
    <location>
        <begin position="232"/>
        <end position="252"/>
    </location>
</feature>
<name>A0A7C3CS59_9BACT</name>
<accession>A0A7C3CS59</accession>
<feature type="transmembrane region" description="Helical" evidence="1">
    <location>
        <begin position="332"/>
        <end position="358"/>
    </location>
</feature>
<feature type="transmembrane region" description="Helical" evidence="1">
    <location>
        <begin position="294"/>
        <end position="312"/>
    </location>
</feature>
<protein>
    <submittedName>
        <fullName evidence="2">Uncharacterized protein</fullName>
    </submittedName>
</protein>
<feature type="transmembrane region" description="Helical" evidence="1">
    <location>
        <begin position="70"/>
        <end position="93"/>
    </location>
</feature>
<feature type="transmembrane region" description="Helical" evidence="1">
    <location>
        <begin position="105"/>
        <end position="126"/>
    </location>
</feature>
<evidence type="ECO:0000256" key="1">
    <source>
        <dbReference type="SAM" id="Phobius"/>
    </source>
</evidence>